<dbReference type="Gene3D" id="3.40.50.300">
    <property type="entry name" value="P-loop containing nucleotide triphosphate hydrolases"/>
    <property type="match status" value="1"/>
</dbReference>
<dbReference type="Pfam" id="PF02881">
    <property type="entry name" value="SRP54_N"/>
    <property type="match status" value="1"/>
</dbReference>
<dbReference type="InterPro" id="IPR036225">
    <property type="entry name" value="SRP/SRP_N"/>
</dbReference>
<dbReference type="SUPFAM" id="SSF47364">
    <property type="entry name" value="Domain of the SRP/SRP receptor G-proteins"/>
    <property type="match status" value="1"/>
</dbReference>
<dbReference type="GO" id="GO:0003924">
    <property type="term" value="F:GTPase activity"/>
    <property type="evidence" value="ECO:0007669"/>
    <property type="project" value="InterPro"/>
</dbReference>
<dbReference type="PROSITE" id="PS00300">
    <property type="entry name" value="SRP54"/>
    <property type="match status" value="1"/>
</dbReference>
<protein>
    <recommendedName>
        <fullName evidence="9">Signal recognition particle receptor subunit alpha homolog</fullName>
    </recommendedName>
    <alternativeName>
        <fullName evidence="10">Docking protein alpha</fullName>
    </alternativeName>
</protein>
<dbReference type="SMART" id="SM00962">
    <property type="entry name" value="SRP54"/>
    <property type="match status" value="1"/>
</dbReference>
<feature type="domain" description="SRP54-type proteins GTP-binding" evidence="12">
    <location>
        <begin position="530"/>
        <end position="543"/>
    </location>
</feature>
<dbReference type="InterPro" id="IPR013822">
    <property type="entry name" value="Signal_recog_particl_SRP54_hlx"/>
</dbReference>
<dbReference type="Pfam" id="PF00448">
    <property type="entry name" value="SRP54"/>
    <property type="match status" value="1"/>
</dbReference>
<keyword evidence="4" id="KW-0547">Nucleotide-binding</keyword>
<proteinExistence type="inferred from homology"/>
<evidence type="ECO:0000256" key="4">
    <source>
        <dbReference type="ARBA" id="ARBA00022741"/>
    </source>
</evidence>
<dbReference type="GO" id="GO:0006886">
    <property type="term" value="P:intracellular protein transport"/>
    <property type="evidence" value="ECO:0007669"/>
    <property type="project" value="InterPro"/>
</dbReference>
<dbReference type="FunFam" id="1.20.120.140:FF:000009">
    <property type="entry name" value="Signal sequence receptor alpha subunit"/>
    <property type="match status" value="1"/>
</dbReference>
<dbReference type="EMBL" id="KZ858960">
    <property type="protein sequence ID" value="RDW27638.1"/>
    <property type="molecule type" value="Genomic_DNA"/>
</dbReference>
<dbReference type="PANTHER" id="PTHR43134">
    <property type="entry name" value="SIGNAL RECOGNITION PARTICLE RECEPTOR SUBUNIT ALPHA"/>
    <property type="match status" value="1"/>
</dbReference>
<dbReference type="GO" id="GO:0005525">
    <property type="term" value="F:GTP binding"/>
    <property type="evidence" value="ECO:0007669"/>
    <property type="project" value="UniProtKB-KW"/>
</dbReference>
<evidence type="ECO:0000256" key="10">
    <source>
        <dbReference type="ARBA" id="ARBA00081194"/>
    </source>
</evidence>
<dbReference type="Gene3D" id="1.20.120.140">
    <property type="entry name" value="Signal recognition particle SRP54, nucleotide-binding domain"/>
    <property type="match status" value="1"/>
</dbReference>
<dbReference type="InterPro" id="IPR042101">
    <property type="entry name" value="SRP54_N_sf"/>
</dbReference>
<accession>A0A371CBF9</accession>
<dbReference type="GO" id="GO:0006614">
    <property type="term" value="P:SRP-dependent cotranslational protein targeting to membrane"/>
    <property type="evidence" value="ECO:0007669"/>
    <property type="project" value="InterPro"/>
</dbReference>
<evidence type="ECO:0000313" key="14">
    <source>
        <dbReference type="Proteomes" id="UP000256601"/>
    </source>
</evidence>
<gene>
    <name evidence="13" type="ORF">B0I71DRAFT_128688</name>
</gene>
<evidence type="ECO:0000259" key="12">
    <source>
        <dbReference type="PROSITE" id="PS00300"/>
    </source>
</evidence>
<name>A0A371CBF9_YARLL</name>
<evidence type="ECO:0000256" key="5">
    <source>
        <dbReference type="ARBA" id="ARBA00022824"/>
    </source>
</evidence>
<evidence type="ECO:0000256" key="2">
    <source>
        <dbReference type="ARBA" id="ARBA00008531"/>
    </source>
</evidence>
<organism evidence="13 14">
    <name type="scientific">Yarrowia lipolytica</name>
    <name type="common">Candida lipolytica</name>
    <dbReference type="NCBI Taxonomy" id="4952"/>
    <lineage>
        <taxon>Eukaryota</taxon>
        <taxon>Fungi</taxon>
        <taxon>Dikarya</taxon>
        <taxon>Ascomycota</taxon>
        <taxon>Saccharomycotina</taxon>
        <taxon>Dipodascomycetes</taxon>
        <taxon>Dipodascales</taxon>
        <taxon>Dipodascales incertae sedis</taxon>
        <taxon>Yarrowia</taxon>
    </lineage>
</organism>
<comment type="subcellular location">
    <subcellularLocation>
        <location evidence="1">Endoplasmic reticulum membrane</location>
        <topology evidence="1">Peripheral membrane protein</topology>
        <orientation evidence="1">Cytoplasmic side</orientation>
    </subcellularLocation>
</comment>
<evidence type="ECO:0000256" key="6">
    <source>
        <dbReference type="ARBA" id="ARBA00023134"/>
    </source>
</evidence>
<reference evidence="13 14" key="1">
    <citation type="submission" date="2018-07" db="EMBL/GenBank/DDBJ databases">
        <title>Draft Genome Assemblies for Five Robust Yarrowia lipolytica Strains Exhibiting High Lipid Production and Pentose Sugar Utilization and Sugar Alcohol Secretion from Undetoxified Lignocellulosic Biomass Hydrolysates.</title>
        <authorList>
            <consortium name="DOE Joint Genome Institute"/>
            <person name="Walker C."/>
            <person name="Ryu S."/>
            <person name="Na H."/>
            <person name="Zane M."/>
            <person name="LaButti K."/>
            <person name="Lipzen A."/>
            <person name="Haridas S."/>
            <person name="Barry K."/>
            <person name="Grigoriev I.V."/>
            <person name="Quarterman J."/>
            <person name="Slininger P."/>
            <person name="Dien B."/>
            <person name="Trinh C.T."/>
        </authorList>
    </citation>
    <scope>NUCLEOTIDE SEQUENCE [LARGE SCALE GENOMIC DNA]</scope>
    <source>
        <strain evidence="13 14">YB392</strain>
    </source>
</reference>
<evidence type="ECO:0000313" key="13">
    <source>
        <dbReference type="EMBL" id="RDW27638.1"/>
    </source>
</evidence>
<sequence>MIDHFVAFTKGGIVKWQYSPPSASNVTHIVNDLISDVFIEESYPVQDSTYTKDIYTARWAVANEQGLVFVCIYKTLLHLPWVGQLVTQARQLFPQLDDNEYEAWFATKLASLEAETVKPEPVAKAKVPVIEKIESSVTVVDTDSAASGASTPIGGGKTRRRGKKGKKDDSTAEKKKKGVMRKWGEDGQALDVGSDDDADLDFSSGPSGATAVVEDVDMTNYGGANKQGDFVLKQLGDDEPPIPSKSRFGFLKNIMGGKTITQEDMDKVTAKVEEQLMKKNVAKEVAVHLCDQVSRSLVGCTTNSWTTVEQTVQQAMADTLRKILTPSASLDLLHEVQRHKKLGGGRPYVISVVGVNGVGKSTNLSKIGFWLLQNKMRLLVAACDTFRSGAVEQLGVHVNRLSELAGRQGTGEVELFAQGYGKDPAHTAEKAVEYGEKHGFDVVLIDTAGRRHSDKRLMGDLEKFAKRARPNKIIMVGEALVGTDSVQQARNFNDAFGKDRNLDFFLISKCDTVGDMIGSIVNMTYATNIPVLFVGTGQHYTDLRTLSVDWAVRLLTQ</sequence>
<dbReference type="SMART" id="SM00382">
    <property type="entry name" value="AAA"/>
    <property type="match status" value="1"/>
</dbReference>
<dbReference type="Gene3D" id="3.30.450.60">
    <property type="match status" value="1"/>
</dbReference>
<dbReference type="SUPFAM" id="SSF52540">
    <property type="entry name" value="P-loop containing nucleoside triphosphate hydrolases"/>
    <property type="match status" value="1"/>
</dbReference>
<dbReference type="InterPro" id="IPR011012">
    <property type="entry name" value="Longin-like_dom_sf"/>
</dbReference>
<dbReference type="InterPro" id="IPR003593">
    <property type="entry name" value="AAA+_ATPase"/>
</dbReference>
<dbReference type="Proteomes" id="UP000256601">
    <property type="component" value="Unassembled WGS sequence"/>
</dbReference>
<dbReference type="PANTHER" id="PTHR43134:SF1">
    <property type="entry name" value="SIGNAL RECOGNITION PARTICLE RECEPTOR SUBUNIT ALPHA"/>
    <property type="match status" value="1"/>
</dbReference>
<dbReference type="SMART" id="SM00963">
    <property type="entry name" value="SRP54_N"/>
    <property type="match status" value="1"/>
</dbReference>
<dbReference type="GO" id="GO:0005785">
    <property type="term" value="C:signal recognition particle receptor complex"/>
    <property type="evidence" value="ECO:0007669"/>
    <property type="project" value="InterPro"/>
</dbReference>
<evidence type="ECO:0000256" key="9">
    <source>
        <dbReference type="ARBA" id="ARBA00071429"/>
    </source>
</evidence>
<dbReference type="CDD" id="cd14826">
    <property type="entry name" value="SR_alpha_SRX"/>
    <property type="match status" value="1"/>
</dbReference>
<dbReference type="InterPro" id="IPR000897">
    <property type="entry name" value="SRP54_GTPase_dom"/>
</dbReference>
<evidence type="ECO:0000256" key="8">
    <source>
        <dbReference type="ARBA" id="ARBA00023170"/>
    </source>
</evidence>
<keyword evidence="7" id="KW-0472">Membrane</keyword>
<keyword evidence="6" id="KW-0342">GTP-binding</keyword>
<dbReference type="Pfam" id="PF04086">
    <property type="entry name" value="SRP-alpha_N"/>
    <property type="match status" value="2"/>
</dbReference>
<dbReference type="VEuPathDB" id="FungiDB:YALI0_F23375g"/>
<feature type="region of interest" description="Disordered" evidence="11">
    <location>
        <begin position="144"/>
        <end position="207"/>
    </location>
</feature>
<keyword evidence="5" id="KW-0256">Endoplasmic reticulum</keyword>
<evidence type="ECO:0000256" key="1">
    <source>
        <dbReference type="ARBA" id="ARBA00004397"/>
    </source>
</evidence>
<keyword evidence="8 13" id="KW-0675">Receptor</keyword>
<dbReference type="GO" id="GO:0005047">
    <property type="term" value="F:signal recognition particle binding"/>
    <property type="evidence" value="ECO:0007669"/>
    <property type="project" value="InterPro"/>
</dbReference>
<dbReference type="InterPro" id="IPR027417">
    <property type="entry name" value="P-loop_NTPase"/>
</dbReference>
<comment type="similarity">
    <text evidence="2">Belongs to the GTP-binding SRP family.</text>
</comment>
<dbReference type="FunFam" id="3.40.50.300:FF:000566">
    <property type="entry name" value="Signal recognition particle receptor subunit alpha"/>
    <property type="match status" value="1"/>
</dbReference>
<evidence type="ECO:0000256" key="3">
    <source>
        <dbReference type="ARBA" id="ARBA00011870"/>
    </source>
</evidence>
<dbReference type="VEuPathDB" id="FungiDB:YALI1_F30641g"/>
<evidence type="ECO:0000256" key="7">
    <source>
        <dbReference type="ARBA" id="ARBA00023136"/>
    </source>
</evidence>
<dbReference type="InterPro" id="IPR007222">
    <property type="entry name" value="Sig_recog_particle_rcpt_asu_N"/>
</dbReference>
<dbReference type="AlphaFoldDB" id="A0A371CBF9"/>
<comment type="subunit">
    <text evidence="3">Heterodimer of an alpha and a beta chain.</text>
</comment>
<dbReference type="SUPFAM" id="SSF64356">
    <property type="entry name" value="SNARE-like"/>
    <property type="match status" value="1"/>
</dbReference>
<evidence type="ECO:0000256" key="11">
    <source>
        <dbReference type="SAM" id="MobiDB-lite"/>
    </source>
</evidence>